<keyword evidence="2" id="KW-0813">Transport</keyword>
<dbReference type="SUPFAM" id="SSF52540">
    <property type="entry name" value="P-loop containing nucleoside triphosphate hydrolases"/>
    <property type="match status" value="1"/>
</dbReference>
<dbReference type="GO" id="GO:0016887">
    <property type="term" value="F:ATP hydrolysis activity"/>
    <property type="evidence" value="ECO:0007669"/>
    <property type="project" value="InterPro"/>
</dbReference>
<dbReference type="InterPro" id="IPR013525">
    <property type="entry name" value="ABC2_TM"/>
</dbReference>
<feature type="domain" description="ABC transporter" evidence="9">
    <location>
        <begin position="2"/>
        <end position="231"/>
    </location>
</feature>
<feature type="transmembrane region" description="Helical" evidence="8">
    <location>
        <begin position="392"/>
        <end position="415"/>
    </location>
</feature>
<evidence type="ECO:0000256" key="3">
    <source>
        <dbReference type="ARBA" id="ARBA00022692"/>
    </source>
</evidence>
<dbReference type="PROSITE" id="PS00211">
    <property type="entry name" value="ABC_TRANSPORTER_1"/>
    <property type="match status" value="1"/>
</dbReference>
<feature type="transmembrane region" description="Helical" evidence="8">
    <location>
        <begin position="348"/>
        <end position="371"/>
    </location>
</feature>
<feature type="transmembrane region" description="Helical" evidence="8">
    <location>
        <begin position="463"/>
        <end position="487"/>
    </location>
</feature>
<evidence type="ECO:0000256" key="2">
    <source>
        <dbReference type="ARBA" id="ARBA00022448"/>
    </source>
</evidence>
<dbReference type="AlphaFoldDB" id="A0A8J3DJ26"/>
<accession>A0A8J3DJ26</accession>
<gene>
    <name evidence="10" type="ORF">GCM10007047_24550</name>
</gene>
<reference evidence="10" key="1">
    <citation type="journal article" date="2014" name="Int. J. Syst. Evol. Microbiol.">
        <title>Complete genome sequence of Corynebacterium casei LMG S-19264T (=DSM 44701T), isolated from a smear-ripened cheese.</title>
        <authorList>
            <consortium name="US DOE Joint Genome Institute (JGI-PGF)"/>
            <person name="Walter F."/>
            <person name="Albersmeier A."/>
            <person name="Kalinowski J."/>
            <person name="Ruckert C."/>
        </authorList>
    </citation>
    <scope>NUCLEOTIDE SEQUENCE</scope>
    <source>
        <strain evidence="10">KCTC 12870</strain>
    </source>
</reference>
<evidence type="ECO:0000256" key="7">
    <source>
        <dbReference type="ARBA" id="ARBA00023136"/>
    </source>
</evidence>
<keyword evidence="7 8" id="KW-0472">Membrane</keyword>
<reference evidence="10" key="2">
    <citation type="submission" date="2020-09" db="EMBL/GenBank/DDBJ databases">
        <authorList>
            <person name="Sun Q."/>
            <person name="Kim S."/>
        </authorList>
    </citation>
    <scope>NUCLEOTIDE SEQUENCE</scope>
    <source>
        <strain evidence="10">KCTC 12870</strain>
    </source>
</reference>
<dbReference type="Pfam" id="PF01061">
    <property type="entry name" value="ABC2_membrane"/>
    <property type="match status" value="1"/>
</dbReference>
<evidence type="ECO:0000313" key="11">
    <source>
        <dbReference type="Proteomes" id="UP000642829"/>
    </source>
</evidence>
<dbReference type="Pfam" id="PF00005">
    <property type="entry name" value="ABC_tran"/>
    <property type="match status" value="1"/>
</dbReference>
<keyword evidence="4" id="KW-0547">Nucleotide-binding</keyword>
<dbReference type="PANTHER" id="PTHR48041:SF139">
    <property type="entry name" value="PROTEIN SCARLET"/>
    <property type="match status" value="1"/>
</dbReference>
<dbReference type="InterPro" id="IPR003593">
    <property type="entry name" value="AAA+_ATPase"/>
</dbReference>
<dbReference type="InterPro" id="IPR027417">
    <property type="entry name" value="P-loop_NTPase"/>
</dbReference>
<protein>
    <recommendedName>
        <fullName evidence="9">ABC transporter domain-containing protein</fullName>
    </recommendedName>
</protein>
<dbReference type="InterPro" id="IPR003439">
    <property type="entry name" value="ABC_transporter-like_ATP-bd"/>
</dbReference>
<feature type="transmembrane region" description="Helical" evidence="8">
    <location>
        <begin position="427"/>
        <end position="451"/>
    </location>
</feature>
<dbReference type="Proteomes" id="UP000642829">
    <property type="component" value="Unassembled WGS sequence"/>
</dbReference>
<dbReference type="GO" id="GO:0016020">
    <property type="term" value="C:membrane"/>
    <property type="evidence" value="ECO:0007669"/>
    <property type="project" value="UniProtKB-SubCell"/>
</dbReference>
<evidence type="ECO:0000259" key="9">
    <source>
        <dbReference type="PROSITE" id="PS50893"/>
    </source>
</evidence>
<dbReference type="InterPro" id="IPR017871">
    <property type="entry name" value="ABC_transporter-like_CS"/>
</dbReference>
<evidence type="ECO:0000256" key="1">
    <source>
        <dbReference type="ARBA" id="ARBA00004141"/>
    </source>
</evidence>
<keyword evidence="5" id="KW-0067">ATP-binding</keyword>
<evidence type="ECO:0000256" key="6">
    <source>
        <dbReference type="ARBA" id="ARBA00022989"/>
    </source>
</evidence>
<dbReference type="GO" id="GO:0140359">
    <property type="term" value="F:ABC-type transporter activity"/>
    <property type="evidence" value="ECO:0007669"/>
    <property type="project" value="InterPro"/>
</dbReference>
<evidence type="ECO:0000313" key="10">
    <source>
        <dbReference type="EMBL" id="GHC06628.1"/>
    </source>
</evidence>
<proteinExistence type="predicted"/>
<dbReference type="SMART" id="SM00382">
    <property type="entry name" value="AAA"/>
    <property type="match status" value="1"/>
</dbReference>
<comment type="caution">
    <text evidence="10">The sequence shown here is derived from an EMBL/GenBank/DDBJ whole genome shotgun (WGS) entry which is preliminary data.</text>
</comment>
<dbReference type="Gene3D" id="3.40.50.300">
    <property type="entry name" value="P-loop containing nucleotide triphosphate hydrolases"/>
    <property type="match status" value="1"/>
</dbReference>
<name>A0A8J3DJ26_9BACT</name>
<evidence type="ECO:0000256" key="8">
    <source>
        <dbReference type="SAM" id="Phobius"/>
    </source>
</evidence>
<dbReference type="RefSeq" id="WP_189515606.1">
    <property type="nucleotide sequence ID" value="NZ_BMXG01000016.1"/>
</dbReference>
<keyword evidence="3 8" id="KW-0812">Transmembrane</keyword>
<dbReference type="PROSITE" id="PS50893">
    <property type="entry name" value="ABC_TRANSPORTER_2"/>
    <property type="match status" value="1"/>
</dbReference>
<dbReference type="GO" id="GO:0005524">
    <property type="term" value="F:ATP binding"/>
    <property type="evidence" value="ECO:0007669"/>
    <property type="project" value="UniProtKB-KW"/>
</dbReference>
<feature type="transmembrane region" description="Helical" evidence="8">
    <location>
        <begin position="525"/>
        <end position="546"/>
    </location>
</feature>
<sequence length="550" mass="61111">MFFFDELNVALGETKILKKITGRFAAGRLNAVVGPSGCGKTTLVKSLLGLVDYEGAVSFGGEKIDPLGGSLAGRVGMVPQFSVAHEDLTVREALGYAFDLTVAGNVDRQERLDRVSELIGMAEHSGKLVKSLSGGQMRRLGLGLELVSDPECLICDEVTSGLDPLSEDQIIALLRQLADEQEKTFLCIIHNLSKLPDFDFITVLYEGYLVYQGSYEAMCEWFDLSDPLKLYFALSQEAPEAWAERWTQHCQNEPIETPSTETTHQPVSKPSAFRQFITLFQRRVRLLARDTGYVWLLLALTFGFPCIVVIFALKGLPQIEGLALERTGSFIQQIQQNLRFQMESAETASLVTGLIMFQVVLLTLMGANNGAREIASERHILEKEKISGLRPWCYALSKLLFVGGIAILQGVWMTLFVKVICQFPGSFAMQATILSLCCLSMTWVCLGMSAVFASTEKASLLSIYLVGFQLPLSGVVLALPDMIVWVLRPFINAFWSWSGYLVTMRDFQVYDAYRIKDTSWLPSEFLAVLALIFQASVGLFAVFYGVKKRH</sequence>
<evidence type="ECO:0000256" key="4">
    <source>
        <dbReference type="ARBA" id="ARBA00022741"/>
    </source>
</evidence>
<feature type="transmembrane region" description="Helical" evidence="8">
    <location>
        <begin position="292"/>
        <end position="313"/>
    </location>
</feature>
<keyword evidence="6 8" id="KW-1133">Transmembrane helix</keyword>
<dbReference type="InterPro" id="IPR050352">
    <property type="entry name" value="ABCG_transporters"/>
</dbReference>
<keyword evidence="11" id="KW-1185">Reference proteome</keyword>
<comment type="subcellular location">
    <subcellularLocation>
        <location evidence="1">Membrane</location>
        <topology evidence="1">Multi-pass membrane protein</topology>
    </subcellularLocation>
</comment>
<dbReference type="EMBL" id="BMXG01000016">
    <property type="protein sequence ID" value="GHC06628.1"/>
    <property type="molecule type" value="Genomic_DNA"/>
</dbReference>
<dbReference type="PANTHER" id="PTHR48041">
    <property type="entry name" value="ABC TRANSPORTER G FAMILY MEMBER 28"/>
    <property type="match status" value="1"/>
</dbReference>
<organism evidence="10 11">
    <name type="scientific">Cerasicoccus arenae</name>
    <dbReference type="NCBI Taxonomy" id="424488"/>
    <lineage>
        <taxon>Bacteria</taxon>
        <taxon>Pseudomonadati</taxon>
        <taxon>Verrucomicrobiota</taxon>
        <taxon>Opitutia</taxon>
        <taxon>Puniceicoccales</taxon>
        <taxon>Cerasicoccaceae</taxon>
        <taxon>Cerasicoccus</taxon>
    </lineage>
</organism>
<evidence type="ECO:0000256" key="5">
    <source>
        <dbReference type="ARBA" id="ARBA00022840"/>
    </source>
</evidence>